<sequence length="264" mass="30541">EKFIDTRLVADWNHSSKHITYKNGSKTRYGGLGDRPDDWEKWMSGEYGWVAIDQAEQFTELEFEMLATRLRLKLPGILYFFLLSCNPNIGWIKERFIERNEEDHIFIPALPTDNQANLPEDYIARMKKILTPKQQKALLEGNWEAVGDVDNVYAYEDVQKAMRRNLKATLPVDIGCDVARSGNDESIIVLREGLRVRVHNKAQGHDLMRTTGEIWKCCQDTVIPRWKDRLDKISIKVDADGVGGGVVDRLKEQRREKQELYTAM</sequence>
<accession>X1HCN7</accession>
<proteinExistence type="predicted"/>
<dbReference type="EMBL" id="BARU01030781">
    <property type="protein sequence ID" value="GAH67162.1"/>
    <property type="molecule type" value="Genomic_DNA"/>
</dbReference>
<name>X1HCN7_9ZZZZ</name>
<feature type="non-terminal residue" evidence="1">
    <location>
        <position position="264"/>
    </location>
</feature>
<gene>
    <name evidence="1" type="ORF">S03H2_48781</name>
</gene>
<dbReference type="InterPro" id="IPR027417">
    <property type="entry name" value="P-loop_NTPase"/>
</dbReference>
<feature type="non-terminal residue" evidence="1">
    <location>
        <position position="1"/>
    </location>
</feature>
<reference evidence="1" key="1">
    <citation type="journal article" date="2014" name="Front. Microbiol.">
        <title>High frequency of phylogenetically diverse reductive dehalogenase-homologous genes in deep subseafloor sedimentary metagenomes.</title>
        <authorList>
            <person name="Kawai M."/>
            <person name="Futagami T."/>
            <person name="Toyoda A."/>
            <person name="Takaki Y."/>
            <person name="Nishi S."/>
            <person name="Hori S."/>
            <person name="Arai W."/>
            <person name="Tsubouchi T."/>
            <person name="Morono Y."/>
            <person name="Uchiyama I."/>
            <person name="Ito T."/>
            <person name="Fujiyama A."/>
            <person name="Inagaki F."/>
            <person name="Takami H."/>
        </authorList>
    </citation>
    <scope>NUCLEOTIDE SEQUENCE</scope>
    <source>
        <strain evidence="1">Expedition CK06-06</strain>
    </source>
</reference>
<dbReference type="AlphaFoldDB" id="X1HCN7"/>
<evidence type="ECO:0000313" key="1">
    <source>
        <dbReference type="EMBL" id="GAH67162.1"/>
    </source>
</evidence>
<evidence type="ECO:0008006" key="2">
    <source>
        <dbReference type="Google" id="ProtNLM"/>
    </source>
</evidence>
<protein>
    <recommendedName>
        <fullName evidence="2">Phage terminase large subunit N-terminal domain-containing protein</fullName>
    </recommendedName>
</protein>
<dbReference type="Gene3D" id="3.40.50.300">
    <property type="entry name" value="P-loop containing nucleotide triphosphate hydrolases"/>
    <property type="match status" value="1"/>
</dbReference>
<dbReference type="Gene3D" id="3.30.420.240">
    <property type="match status" value="1"/>
</dbReference>
<organism evidence="1">
    <name type="scientific">marine sediment metagenome</name>
    <dbReference type="NCBI Taxonomy" id="412755"/>
    <lineage>
        <taxon>unclassified sequences</taxon>
        <taxon>metagenomes</taxon>
        <taxon>ecological metagenomes</taxon>
    </lineage>
</organism>
<comment type="caution">
    <text evidence="1">The sequence shown here is derived from an EMBL/GenBank/DDBJ whole genome shotgun (WGS) entry which is preliminary data.</text>
</comment>